<dbReference type="Gene3D" id="3.40.50.1240">
    <property type="entry name" value="Phosphoglycerate mutase-like"/>
    <property type="match status" value="1"/>
</dbReference>
<dbReference type="InterPro" id="IPR001345">
    <property type="entry name" value="PG/BPGM_mutase_AS"/>
</dbReference>
<proteinExistence type="predicted"/>
<dbReference type="Proteomes" id="UP001230156">
    <property type="component" value="Unassembled WGS sequence"/>
</dbReference>
<sequence>MPRFVDLIRHGQSTFNAHYEATGQDPLHFDARLTELGEQQVAAARDRYRDRDYDVVLASPLTRAIQTAHGIFGDRNIPIEISAVHREWQISSCDIGRGIAELRADFPHLDFSSLSDPWWHHDAPACDLGFPQETEEHLAERLTAFAALIAARPEERIAVVGHGDFFRRLIGRHLANCERAEWDLAAARELLRA</sequence>
<accession>A0ABU0YWP1</accession>
<keyword evidence="4" id="KW-1185">Reference proteome</keyword>
<dbReference type="EMBL" id="JAUYVI010000014">
    <property type="protein sequence ID" value="MDQ7251622.1"/>
    <property type="molecule type" value="Genomic_DNA"/>
</dbReference>
<evidence type="ECO:0000313" key="3">
    <source>
        <dbReference type="EMBL" id="MDQ7251622.1"/>
    </source>
</evidence>
<dbReference type="Pfam" id="PF00300">
    <property type="entry name" value="His_Phos_1"/>
    <property type="match status" value="1"/>
</dbReference>
<reference evidence="4" key="1">
    <citation type="submission" date="2023-08" db="EMBL/GenBank/DDBJ databases">
        <title>Rhodospirillaceae gen. nov., a novel taxon isolated from the Yangtze River Yuezi River estuary sludge.</title>
        <authorList>
            <person name="Ruan L."/>
        </authorList>
    </citation>
    <scope>NUCLEOTIDE SEQUENCE [LARGE SCALE GENOMIC DNA]</scope>
    <source>
        <strain evidence="4">R-7</strain>
    </source>
</reference>
<name>A0ABU0YWP1_9PROT</name>
<dbReference type="InterPro" id="IPR050275">
    <property type="entry name" value="PGM_Phosphatase"/>
</dbReference>
<gene>
    <name evidence="3" type="ORF">Q8A70_28300</name>
</gene>
<dbReference type="PANTHER" id="PTHR48100">
    <property type="entry name" value="BROAD-SPECIFICITY PHOSPHATASE YOR283W-RELATED"/>
    <property type="match status" value="1"/>
</dbReference>
<comment type="caution">
    <text evidence="3">The sequence shown here is derived from an EMBL/GenBank/DDBJ whole genome shotgun (WGS) entry which is preliminary data.</text>
</comment>
<protein>
    <submittedName>
        <fullName evidence="3">Histidine phosphatase family protein</fullName>
    </submittedName>
</protein>
<dbReference type="CDD" id="cd07067">
    <property type="entry name" value="HP_PGM_like"/>
    <property type="match status" value="1"/>
</dbReference>
<dbReference type="PROSITE" id="PS00175">
    <property type="entry name" value="PG_MUTASE"/>
    <property type="match status" value="1"/>
</dbReference>
<organism evidence="3 4">
    <name type="scientific">Dongia sedimenti</name>
    <dbReference type="NCBI Taxonomy" id="3064282"/>
    <lineage>
        <taxon>Bacteria</taxon>
        <taxon>Pseudomonadati</taxon>
        <taxon>Pseudomonadota</taxon>
        <taxon>Alphaproteobacteria</taxon>
        <taxon>Rhodospirillales</taxon>
        <taxon>Dongiaceae</taxon>
        <taxon>Dongia</taxon>
    </lineage>
</organism>
<dbReference type="PANTHER" id="PTHR48100:SF1">
    <property type="entry name" value="HISTIDINE PHOSPHATASE FAMILY PROTEIN-RELATED"/>
    <property type="match status" value="1"/>
</dbReference>
<keyword evidence="2" id="KW-0413">Isomerase</keyword>
<dbReference type="SMART" id="SM00855">
    <property type="entry name" value="PGAM"/>
    <property type="match status" value="1"/>
</dbReference>
<keyword evidence="1" id="KW-0324">Glycolysis</keyword>
<evidence type="ECO:0000256" key="2">
    <source>
        <dbReference type="ARBA" id="ARBA00023235"/>
    </source>
</evidence>
<dbReference type="RefSeq" id="WP_379962159.1">
    <property type="nucleotide sequence ID" value="NZ_JAUYVI010000014.1"/>
</dbReference>
<dbReference type="InterPro" id="IPR029033">
    <property type="entry name" value="His_PPase_superfam"/>
</dbReference>
<evidence type="ECO:0000256" key="1">
    <source>
        <dbReference type="ARBA" id="ARBA00023152"/>
    </source>
</evidence>
<dbReference type="SUPFAM" id="SSF53254">
    <property type="entry name" value="Phosphoglycerate mutase-like"/>
    <property type="match status" value="1"/>
</dbReference>
<evidence type="ECO:0000313" key="4">
    <source>
        <dbReference type="Proteomes" id="UP001230156"/>
    </source>
</evidence>
<dbReference type="InterPro" id="IPR013078">
    <property type="entry name" value="His_Pase_superF_clade-1"/>
</dbReference>